<name>A0ACD3APZ8_9AGAR</name>
<dbReference type="EMBL" id="ML208388">
    <property type="protein sequence ID" value="TFK66982.1"/>
    <property type="molecule type" value="Genomic_DNA"/>
</dbReference>
<gene>
    <name evidence="1" type="ORF">BDN72DRAFT_899336</name>
</gene>
<keyword evidence="2" id="KW-1185">Reference proteome</keyword>
<dbReference type="Proteomes" id="UP000308600">
    <property type="component" value="Unassembled WGS sequence"/>
</dbReference>
<evidence type="ECO:0000313" key="1">
    <source>
        <dbReference type="EMBL" id="TFK66982.1"/>
    </source>
</evidence>
<accession>A0ACD3APZ8</accession>
<sequence length="190" mass="21237">MNNLHNFRPPDELFRLYHLPQTRWQGKNGRLRLCNNDFGCTYDGGPYGLCVRGLVKRDTLIARPDGSGCKGILHLVTPTADDGHRFDLSTIALLSVLRDVNDNARTIHCVRRVLGERCVVFMAQGDHTPVTVKDAEGHTILPDEDGGYDLDGLHVDVIFVLYLLAIPPHYQRDAILVASIVEIRVHAVHP</sequence>
<organism evidence="1 2">
    <name type="scientific">Pluteus cervinus</name>
    <dbReference type="NCBI Taxonomy" id="181527"/>
    <lineage>
        <taxon>Eukaryota</taxon>
        <taxon>Fungi</taxon>
        <taxon>Dikarya</taxon>
        <taxon>Basidiomycota</taxon>
        <taxon>Agaricomycotina</taxon>
        <taxon>Agaricomycetes</taxon>
        <taxon>Agaricomycetidae</taxon>
        <taxon>Agaricales</taxon>
        <taxon>Pluteineae</taxon>
        <taxon>Pluteaceae</taxon>
        <taxon>Pluteus</taxon>
    </lineage>
</organism>
<proteinExistence type="predicted"/>
<evidence type="ECO:0000313" key="2">
    <source>
        <dbReference type="Proteomes" id="UP000308600"/>
    </source>
</evidence>
<reference evidence="1 2" key="1">
    <citation type="journal article" date="2019" name="Nat. Ecol. Evol.">
        <title>Megaphylogeny resolves global patterns of mushroom evolution.</title>
        <authorList>
            <person name="Varga T."/>
            <person name="Krizsan K."/>
            <person name="Foldi C."/>
            <person name="Dima B."/>
            <person name="Sanchez-Garcia M."/>
            <person name="Sanchez-Ramirez S."/>
            <person name="Szollosi G.J."/>
            <person name="Szarkandi J.G."/>
            <person name="Papp V."/>
            <person name="Albert L."/>
            <person name="Andreopoulos W."/>
            <person name="Angelini C."/>
            <person name="Antonin V."/>
            <person name="Barry K.W."/>
            <person name="Bougher N.L."/>
            <person name="Buchanan P."/>
            <person name="Buyck B."/>
            <person name="Bense V."/>
            <person name="Catcheside P."/>
            <person name="Chovatia M."/>
            <person name="Cooper J."/>
            <person name="Damon W."/>
            <person name="Desjardin D."/>
            <person name="Finy P."/>
            <person name="Geml J."/>
            <person name="Haridas S."/>
            <person name="Hughes K."/>
            <person name="Justo A."/>
            <person name="Karasinski D."/>
            <person name="Kautmanova I."/>
            <person name="Kiss B."/>
            <person name="Kocsube S."/>
            <person name="Kotiranta H."/>
            <person name="LaButti K.M."/>
            <person name="Lechner B.E."/>
            <person name="Liimatainen K."/>
            <person name="Lipzen A."/>
            <person name="Lukacs Z."/>
            <person name="Mihaltcheva S."/>
            <person name="Morgado L.N."/>
            <person name="Niskanen T."/>
            <person name="Noordeloos M.E."/>
            <person name="Ohm R.A."/>
            <person name="Ortiz-Santana B."/>
            <person name="Ovrebo C."/>
            <person name="Racz N."/>
            <person name="Riley R."/>
            <person name="Savchenko A."/>
            <person name="Shiryaev A."/>
            <person name="Soop K."/>
            <person name="Spirin V."/>
            <person name="Szebenyi C."/>
            <person name="Tomsovsky M."/>
            <person name="Tulloss R.E."/>
            <person name="Uehling J."/>
            <person name="Grigoriev I.V."/>
            <person name="Vagvolgyi C."/>
            <person name="Papp T."/>
            <person name="Martin F.M."/>
            <person name="Miettinen O."/>
            <person name="Hibbett D.S."/>
            <person name="Nagy L.G."/>
        </authorList>
    </citation>
    <scope>NUCLEOTIDE SEQUENCE [LARGE SCALE GENOMIC DNA]</scope>
    <source>
        <strain evidence="1 2">NL-1719</strain>
    </source>
</reference>
<protein>
    <submittedName>
        <fullName evidence="1">Uncharacterized protein</fullName>
    </submittedName>
</protein>